<reference evidence="1" key="1">
    <citation type="journal article" date="2020" name="J. Eukaryot. Microbiol.">
        <title>De novo Sequencing, Assembly and Annotation of the Transcriptome for the Free-Living Testate Amoeba Arcella intermedia.</title>
        <authorList>
            <person name="Ribeiro G.M."/>
            <person name="Porfirio-Sousa A.L."/>
            <person name="Maurer-Alcala X.X."/>
            <person name="Katz L.A."/>
            <person name="Lahr D.J.G."/>
        </authorList>
    </citation>
    <scope>NUCLEOTIDE SEQUENCE</scope>
</reference>
<dbReference type="SMART" id="SM00368">
    <property type="entry name" value="LRR_RI"/>
    <property type="match status" value="4"/>
</dbReference>
<dbReference type="Gene3D" id="3.80.10.10">
    <property type="entry name" value="Ribonuclease Inhibitor"/>
    <property type="match status" value="2"/>
</dbReference>
<dbReference type="InterPro" id="IPR001611">
    <property type="entry name" value="Leu-rich_rpt"/>
</dbReference>
<dbReference type="InterPro" id="IPR032675">
    <property type="entry name" value="LRR_dom_sf"/>
</dbReference>
<sequence>MLVLYPPKQLVKSLKEFCSLTKLNLTGCLIGVEGVKDLAQALQENTTLKQLNLKHNFVYDEGIKYLSEALILNTTLQDLCLTDNFFGAEGFKYLSEALLKNSVLTRLDISGNYLTMASCQYVARLLEGNRSITSLDIGYSGMISEGFELIVGALKTNCAVKMLDISCNPLDSFEQISTLILSNSTLTSLVLNEYEFSDQGYKRKNTSNRHINVDTAKKYIEEAININITLNGLENNIICGPAHLQQTIEELMVLLSSYKVSKEISQYIILLYPRICKLLIYKTMKAVLSKKIQM</sequence>
<dbReference type="InterPro" id="IPR052394">
    <property type="entry name" value="LRR-containing"/>
</dbReference>
<evidence type="ECO:0000313" key="1">
    <source>
        <dbReference type="EMBL" id="NDV34345.1"/>
    </source>
</evidence>
<dbReference type="EMBL" id="GIBP01005376">
    <property type="protein sequence ID" value="NDV34345.1"/>
    <property type="molecule type" value="Transcribed_RNA"/>
</dbReference>
<proteinExistence type="predicted"/>
<dbReference type="PANTHER" id="PTHR24114">
    <property type="entry name" value="LEUCINE RICH REPEAT FAMILY PROTEIN"/>
    <property type="match status" value="1"/>
</dbReference>
<dbReference type="Pfam" id="PF13516">
    <property type="entry name" value="LRR_6"/>
    <property type="match status" value="2"/>
</dbReference>
<accession>A0A6B2LBJ6</accession>
<dbReference type="AlphaFoldDB" id="A0A6B2LBJ6"/>
<dbReference type="PANTHER" id="PTHR24114:SF2">
    <property type="entry name" value="F-BOX DOMAIN-CONTAINING PROTEIN-RELATED"/>
    <property type="match status" value="1"/>
</dbReference>
<name>A0A6B2LBJ6_9EUKA</name>
<protein>
    <submittedName>
        <fullName evidence="1">Uncharacterized protein</fullName>
    </submittedName>
</protein>
<organism evidence="1">
    <name type="scientific">Arcella intermedia</name>
    <dbReference type="NCBI Taxonomy" id="1963864"/>
    <lineage>
        <taxon>Eukaryota</taxon>
        <taxon>Amoebozoa</taxon>
        <taxon>Tubulinea</taxon>
        <taxon>Elardia</taxon>
        <taxon>Arcellinida</taxon>
        <taxon>Sphaerothecina</taxon>
        <taxon>Arcellidae</taxon>
        <taxon>Arcella</taxon>
    </lineage>
</organism>
<dbReference type="SUPFAM" id="SSF52047">
    <property type="entry name" value="RNI-like"/>
    <property type="match status" value="1"/>
</dbReference>